<protein>
    <submittedName>
        <fullName evidence="1">Uncharacterized protein</fullName>
    </submittedName>
</protein>
<reference evidence="1 2" key="1">
    <citation type="submission" date="2020-06" db="EMBL/GenBank/DDBJ databases">
        <title>Actinokineospora xiongansis sp. nov., isolated from soil of Baiyangdian.</title>
        <authorList>
            <person name="Zhang X."/>
        </authorList>
    </citation>
    <scope>NUCLEOTIDE SEQUENCE [LARGE SCALE GENOMIC DNA]</scope>
    <source>
        <strain evidence="1 2">HBU206404</strain>
    </source>
</reference>
<accession>A0ABR7LCS6</accession>
<gene>
    <name evidence="1" type="ORF">GPZ80_25185</name>
</gene>
<keyword evidence="2" id="KW-1185">Reference proteome</keyword>
<comment type="caution">
    <text evidence="1">The sequence shown here is derived from an EMBL/GenBank/DDBJ whole genome shotgun (WGS) entry which is preliminary data.</text>
</comment>
<evidence type="ECO:0000313" key="2">
    <source>
        <dbReference type="Proteomes" id="UP000734823"/>
    </source>
</evidence>
<dbReference type="Proteomes" id="UP000734823">
    <property type="component" value="Unassembled WGS sequence"/>
</dbReference>
<proteinExistence type="predicted"/>
<name>A0ABR7LCS6_9PSEU</name>
<dbReference type="RefSeq" id="WP_187223544.1">
    <property type="nucleotide sequence ID" value="NZ_JABVED010000016.1"/>
</dbReference>
<sequence length="63" mass="7434">MDEEPWWSPERIRRLPASERAKAMTKLTEAVEHHLTVRTATDDLARLRSKRWLREHGLTALVD</sequence>
<dbReference type="EMBL" id="JABVED010000016">
    <property type="protein sequence ID" value="MBC6450459.1"/>
    <property type="molecule type" value="Genomic_DNA"/>
</dbReference>
<evidence type="ECO:0000313" key="1">
    <source>
        <dbReference type="EMBL" id="MBC6450459.1"/>
    </source>
</evidence>
<organism evidence="1 2">
    <name type="scientific">Actinokineospora xionganensis</name>
    <dbReference type="NCBI Taxonomy" id="2684470"/>
    <lineage>
        <taxon>Bacteria</taxon>
        <taxon>Bacillati</taxon>
        <taxon>Actinomycetota</taxon>
        <taxon>Actinomycetes</taxon>
        <taxon>Pseudonocardiales</taxon>
        <taxon>Pseudonocardiaceae</taxon>
        <taxon>Actinokineospora</taxon>
    </lineage>
</organism>